<proteinExistence type="predicted"/>
<dbReference type="PANTHER" id="PTHR32133">
    <property type="entry name" value="OS07G0120400 PROTEIN"/>
    <property type="match status" value="1"/>
</dbReference>
<dbReference type="EMBL" id="CM027681">
    <property type="protein sequence ID" value="KAG0541485.1"/>
    <property type="molecule type" value="Genomic_DNA"/>
</dbReference>
<dbReference type="AlphaFoldDB" id="A0A921RLX6"/>
<dbReference type="InterPro" id="IPR036047">
    <property type="entry name" value="F-box-like_dom_sf"/>
</dbReference>
<dbReference type="SUPFAM" id="SSF81383">
    <property type="entry name" value="F-box domain"/>
    <property type="match status" value="1"/>
</dbReference>
<dbReference type="Pfam" id="PF00646">
    <property type="entry name" value="F-box"/>
    <property type="match status" value="1"/>
</dbReference>
<sequence length="375" mass="42161">MAPPPPELIDDAIAEIILRLPPEEPQYLFRASLVCKPWRRLLTDAAFLRRYRRFHRTPPLLGLFFIVYRRGEDPLPRFIPTTLPSPFPNPMLNCRSWVSRDCRHGRVLFQNMESRKFIVWNPITGHRKELDLPRIPYESFSVAVLCAVPGCDHGDCHAGPFLVVWACNDVVHIDSLEGSAHACVYSSQVGSWGMSVSVPIDVYDFVNMRSHGALARDCVYFMLGSGMGSRILKYNLDKHCLCVIDPLEPCKNGIFVVPTEDGLLGVAGIKGSSLYLWSRKVNAEGVEGRMQYRTIELQTLFPDDKLLDEAIVIAFAEGVRFIFMDTSCGISIIDLNSEDARTLSEPEMHYAAVPFMSFYTPDCACGKLPLPAETN</sequence>
<reference evidence="2" key="2">
    <citation type="submission" date="2020-10" db="EMBL/GenBank/DDBJ databases">
        <authorList>
            <person name="Cooper E.A."/>
            <person name="Brenton Z.W."/>
            <person name="Flinn B.S."/>
            <person name="Jenkins J."/>
            <person name="Shu S."/>
            <person name="Flowers D."/>
            <person name="Luo F."/>
            <person name="Wang Y."/>
            <person name="Xia P."/>
            <person name="Barry K."/>
            <person name="Daum C."/>
            <person name="Lipzen A."/>
            <person name="Yoshinaga Y."/>
            <person name="Schmutz J."/>
            <person name="Saski C."/>
            <person name="Vermerris W."/>
            <person name="Kresovich S."/>
        </authorList>
    </citation>
    <scope>NUCLEOTIDE SEQUENCE</scope>
</reference>
<reference evidence="2" key="1">
    <citation type="journal article" date="2019" name="BMC Genomics">
        <title>A new reference genome for Sorghum bicolor reveals high levels of sequence similarity between sweet and grain genotypes: implications for the genetics of sugar metabolism.</title>
        <authorList>
            <person name="Cooper E.A."/>
            <person name="Brenton Z.W."/>
            <person name="Flinn B.S."/>
            <person name="Jenkins J."/>
            <person name="Shu S."/>
            <person name="Flowers D."/>
            <person name="Luo F."/>
            <person name="Wang Y."/>
            <person name="Xia P."/>
            <person name="Barry K."/>
            <person name="Daum C."/>
            <person name="Lipzen A."/>
            <person name="Yoshinaga Y."/>
            <person name="Schmutz J."/>
            <person name="Saski C."/>
            <person name="Vermerris W."/>
            <person name="Kresovich S."/>
        </authorList>
    </citation>
    <scope>NUCLEOTIDE SEQUENCE</scope>
</reference>
<comment type="caution">
    <text evidence="2">The sequence shown here is derived from an EMBL/GenBank/DDBJ whole genome shotgun (WGS) entry which is preliminary data.</text>
</comment>
<organism evidence="2 3">
    <name type="scientific">Sorghum bicolor</name>
    <name type="common">Sorghum</name>
    <name type="synonym">Sorghum vulgare</name>
    <dbReference type="NCBI Taxonomy" id="4558"/>
    <lineage>
        <taxon>Eukaryota</taxon>
        <taxon>Viridiplantae</taxon>
        <taxon>Streptophyta</taxon>
        <taxon>Embryophyta</taxon>
        <taxon>Tracheophyta</taxon>
        <taxon>Spermatophyta</taxon>
        <taxon>Magnoliopsida</taxon>
        <taxon>Liliopsida</taxon>
        <taxon>Poales</taxon>
        <taxon>Poaceae</taxon>
        <taxon>PACMAD clade</taxon>
        <taxon>Panicoideae</taxon>
        <taxon>Andropogonodae</taxon>
        <taxon>Andropogoneae</taxon>
        <taxon>Sorghinae</taxon>
        <taxon>Sorghum</taxon>
    </lineage>
</organism>
<dbReference type="InterPro" id="IPR001810">
    <property type="entry name" value="F-box_dom"/>
</dbReference>
<protein>
    <recommendedName>
        <fullName evidence="1">F-box domain-containing protein</fullName>
    </recommendedName>
</protein>
<evidence type="ECO:0000313" key="3">
    <source>
        <dbReference type="Proteomes" id="UP000807115"/>
    </source>
</evidence>
<gene>
    <name evidence="2" type="ORF">BDA96_02G020600</name>
</gene>
<evidence type="ECO:0000259" key="1">
    <source>
        <dbReference type="Pfam" id="PF00646"/>
    </source>
</evidence>
<name>A0A921RLX6_SORBI</name>
<accession>A0A921RLX6</accession>
<dbReference type="PANTHER" id="PTHR32133:SF372">
    <property type="entry name" value="F-BOX DOMAIN-CONTAINING PROTEIN"/>
    <property type="match status" value="1"/>
</dbReference>
<dbReference type="Proteomes" id="UP000807115">
    <property type="component" value="Chromosome 2"/>
</dbReference>
<feature type="domain" description="F-box" evidence="1">
    <location>
        <begin position="8"/>
        <end position="48"/>
    </location>
</feature>
<evidence type="ECO:0000313" key="2">
    <source>
        <dbReference type="EMBL" id="KAG0541485.1"/>
    </source>
</evidence>